<proteinExistence type="predicted"/>
<dbReference type="InterPro" id="IPR036770">
    <property type="entry name" value="Ankyrin_rpt-contain_sf"/>
</dbReference>
<evidence type="ECO:0000256" key="2">
    <source>
        <dbReference type="ARBA" id="ARBA00022737"/>
    </source>
</evidence>
<dbReference type="SUPFAM" id="SSF48403">
    <property type="entry name" value="Ankyrin repeat"/>
    <property type="match status" value="3"/>
</dbReference>
<gene>
    <name evidence="8" type="ORF">B0T18DRAFT_4720</name>
</gene>
<dbReference type="InterPro" id="IPR043145">
    <property type="entry name" value="Znf_ZZ_sf"/>
</dbReference>
<dbReference type="PROSITE" id="PS50088">
    <property type="entry name" value="ANK_REPEAT"/>
    <property type="match status" value="9"/>
</dbReference>
<feature type="domain" description="Peptidase A2" evidence="7">
    <location>
        <begin position="1239"/>
        <end position="1253"/>
    </location>
</feature>
<evidence type="ECO:0000313" key="9">
    <source>
        <dbReference type="Proteomes" id="UP001172155"/>
    </source>
</evidence>
<evidence type="ECO:0000313" key="8">
    <source>
        <dbReference type="EMBL" id="KAK0752971.1"/>
    </source>
</evidence>
<keyword evidence="3" id="KW-0863">Zinc-finger</keyword>
<protein>
    <submittedName>
        <fullName evidence="8">Ankyrin repeat-containing domain protein</fullName>
    </submittedName>
</protein>
<feature type="repeat" description="ANK" evidence="6">
    <location>
        <begin position="1407"/>
        <end position="1443"/>
    </location>
</feature>
<keyword evidence="4" id="KW-0862">Zinc</keyword>
<dbReference type="GO" id="GO:0006508">
    <property type="term" value="P:proteolysis"/>
    <property type="evidence" value="ECO:0007669"/>
    <property type="project" value="InterPro"/>
</dbReference>
<feature type="repeat" description="ANK" evidence="6">
    <location>
        <begin position="1078"/>
        <end position="1110"/>
    </location>
</feature>
<dbReference type="PROSITE" id="PS50175">
    <property type="entry name" value="ASP_PROT_RETROV"/>
    <property type="match status" value="1"/>
</dbReference>
<dbReference type="PRINTS" id="PR01415">
    <property type="entry name" value="ANKYRIN"/>
</dbReference>
<comment type="caution">
    <text evidence="8">The sequence shown here is derived from an EMBL/GenBank/DDBJ whole genome shotgun (WGS) entry which is preliminary data.</text>
</comment>
<dbReference type="SUPFAM" id="SSF57850">
    <property type="entry name" value="RING/U-box"/>
    <property type="match status" value="1"/>
</dbReference>
<keyword evidence="2" id="KW-0677">Repeat</keyword>
<evidence type="ECO:0000256" key="3">
    <source>
        <dbReference type="ARBA" id="ARBA00022771"/>
    </source>
</evidence>
<dbReference type="InterPro" id="IPR002110">
    <property type="entry name" value="Ankyrin_rpt"/>
</dbReference>
<dbReference type="PROSITE" id="PS50297">
    <property type="entry name" value="ANK_REP_REGION"/>
    <property type="match status" value="8"/>
</dbReference>
<feature type="repeat" description="ANK" evidence="6">
    <location>
        <begin position="852"/>
        <end position="884"/>
    </location>
</feature>
<dbReference type="PANTHER" id="PTHR24166">
    <property type="entry name" value="ROLLING PEBBLES, ISOFORM B"/>
    <property type="match status" value="1"/>
</dbReference>
<dbReference type="CDD" id="cd02249">
    <property type="entry name" value="ZZ"/>
    <property type="match status" value="1"/>
</dbReference>
<dbReference type="InterPro" id="IPR001995">
    <property type="entry name" value="Peptidase_A2_cat"/>
</dbReference>
<evidence type="ECO:0000256" key="6">
    <source>
        <dbReference type="PROSITE-ProRule" id="PRU00023"/>
    </source>
</evidence>
<reference evidence="8" key="1">
    <citation type="submission" date="2023-06" db="EMBL/GenBank/DDBJ databases">
        <title>Genome-scale phylogeny and comparative genomics of the fungal order Sordariales.</title>
        <authorList>
            <consortium name="Lawrence Berkeley National Laboratory"/>
            <person name="Hensen N."/>
            <person name="Bonometti L."/>
            <person name="Westerberg I."/>
            <person name="Brannstrom I.O."/>
            <person name="Guillou S."/>
            <person name="Cros-Aarteil S."/>
            <person name="Calhoun S."/>
            <person name="Haridas S."/>
            <person name="Kuo A."/>
            <person name="Mondo S."/>
            <person name="Pangilinan J."/>
            <person name="Riley R."/>
            <person name="LaButti K."/>
            <person name="Andreopoulos B."/>
            <person name="Lipzen A."/>
            <person name="Chen C."/>
            <person name="Yanf M."/>
            <person name="Daum C."/>
            <person name="Ng V."/>
            <person name="Clum A."/>
            <person name="Steindorff A."/>
            <person name="Ohm R."/>
            <person name="Martin F."/>
            <person name="Silar P."/>
            <person name="Natvig D."/>
            <person name="Lalanne C."/>
            <person name="Gautier V."/>
            <person name="Ament-velasquez S.L."/>
            <person name="Kruys A."/>
            <person name="Hutchinson M.I."/>
            <person name="Powell A.J."/>
            <person name="Barry K."/>
            <person name="Miller A.N."/>
            <person name="Grigoriev I.V."/>
            <person name="Debuchy R."/>
            <person name="Gladieux P."/>
            <person name="Thoren M.H."/>
            <person name="Johannesson H."/>
        </authorList>
    </citation>
    <scope>NUCLEOTIDE SEQUENCE</scope>
    <source>
        <strain evidence="8">SMH3187-1</strain>
    </source>
</reference>
<feature type="repeat" description="ANK" evidence="6">
    <location>
        <begin position="701"/>
        <end position="733"/>
    </location>
</feature>
<dbReference type="Pfam" id="PF12796">
    <property type="entry name" value="Ank_2"/>
    <property type="match status" value="6"/>
</dbReference>
<name>A0AA40KBS0_9PEZI</name>
<dbReference type="Gene3D" id="3.30.60.90">
    <property type="match status" value="1"/>
</dbReference>
<dbReference type="Proteomes" id="UP001172155">
    <property type="component" value="Unassembled WGS sequence"/>
</dbReference>
<dbReference type="SMART" id="SM00248">
    <property type="entry name" value="ANK"/>
    <property type="match status" value="17"/>
</dbReference>
<organism evidence="8 9">
    <name type="scientific">Schizothecium vesticola</name>
    <dbReference type="NCBI Taxonomy" id="314040"/>
    <lineage>
        <taxon>Eukaryota</taxon>
        <taxon>Fungi</taxon>
        <taxon>Dikarya</taxon>
        <taxon>Ascomycota</taxon>
        <taxon>Pezizomycotina</taxon>
        <taxon>Sordariomycetes</taxon>
        <taxon>Sordariomycetidae</taxon>
        <taxon>Sordariales</taxon>
        <taxon>Schizotheciaceae</taxon>
        <taxon>Schizothecium</taxon>
    </lineage>
</organism>
<dbReference type="EMBL" id="JAUKUD010000001">
    <property type="protein sequence ID" value="KAK0752971.1"/>
    <property type="molecule type" value="Genomic_DNA"/>
</dbReference>
<feature type="repeat" description="ANK" evidence="6">
    <location>
        <begin position="1222"/>
        <end position="1254"/>
    </location>
</feature>
<dbReference type="GO" id="GO:0004190">
    <property type="term" value="F:aspartic-type endopeptidase activity"/>
    <property type="evidence" value="ECO:0007669"/>
    <property type="project" value="InterPro"/>
</dbReference>
<evidence type="ECO:0000256" key="5">
    <source>
        <dbReference type="ARBA" id="ARBA00023043"/>
    </source>
</evidence>
<dbReference type="InterPro" id="IPR050889">
    <property type="entry name" value="Dendritic_Spine_Reg/Scaffold"/>
</dbReference>
<accession>A0AA40KBS0</accession>
<feature type="repeat" description="ANK" evidence="6">
    <location>
        <begin position="1447"/>
        <end position="1479"/>
    </location>
</feature>
<keyword evidence="1" id="KW-0479">Metal-binding</keyword>
<keyword evidence="5 6" id="KW-0040">ANK repeat</keyword>
<feature type="repeat" description="ANK" evidence="6">
    <location>
        <begin position="1013"/>
        <end position="1045"/>
    </location>
</feature>
<dbReference type="PANTHER" id="PTHR24166:SF48">
    <property type="entry name" value="PROTEIN VAPYRIN"/>
    <property type="match status" value="1"/>
</dbReference>
<feature type="repeat" description="ANK" evidence="6">
    <location>
        <begin position="885"/>
        <end position="910"/>
    </location>
</feature>
<feature type="repeat" description="ANK" evidence="6">
    <location>
        <begin position="736"/>
        <end position="768"/>
    </location>
</feature>
<evidence type="ECO:0000256" key="4">
    <source>
        <dbReference type="ARBA" id="ARBA00022833"/>
    </source>
</evidence>
<keyword evidence="9" id="KW-1185">Reference proteome</keyword>
<sequence length="1574" mass="171731">MNQFMTRHEEHIAWTHLINAKIAHWDPFRYAMAVLEPLQFGREINATQGLRGNFPSTHAAGCHLTEQTREALLGWVLSKDAATTHLVMGVPSLVDPTRLASATAQAIWDCPDALWFALPRFETQDKDRSAPDRVWLLASLVRQLLTQQPHAFLHMGHLLHNLADAMRHHVHAWKERTLWLCLTALIHAPVAAPMYGFLSLETPQIWELVKQVDLALQGTDSQFRLVLLAPRINHMVDLSSSRFARLDAQVHITDDDSKGRTLPTDIPDMLLSKSRNALLSVQGLPEHVSLSMLHLFLAELGPPAFIALVWIAFAARPLTTDELDHAVTLAEMPDGAVFAEIDTNAFPRGAAVCLILDLPQIVKLDRETVVLRIPYDRTRDILRSHQPKSHGLDDTSSPHLYLGDRCLRLIREVFAEQEPEGENKWTVENMQTVQGGITEYAACGWVGHYSLAAASGEPIDNRSIFSDFVGDRRAVRNWLLFVEYLFLPPPASECPTSFFLDLSDPRLMDCLSGLAKFEQLKTLYELATRPSALPALGRLLVYAAENGRADMLGLFTAEALRGAGEAAIARALASGGQAVHDTLKRKAIGCALFNTPIMTQTQWAAQMLGNTAASTALRQELLRLDRGEERDIWLSGALRRALEYGDADTVEELLRHQDQDSAEPGDADSVWIILHTAAYYGTLDSFLKAKPTQDMGFTSPDGSSPLFIAASRGLARLVPLVISHGASVDAVHTVKLNWTALHATSRYGRYHTLSALLREKADVTISDQNGDFPLHLGIRWGHIRAAELMAQSFPSVADWDWSHGYAQGDEGRQPHAEGELELEAEDLPLNEEPLLAVHEASISAPLNRANSQGWTILIAAAHQDMPTVCRLLLERGADPNLMEDEGKIALHGAARVGSVDMVKDLLDKGSVVHQPMAVLDLTALHFACYRGHAEVVEQLLPRTDLNLDAQDLWSRTPLSAASSAGHTPVIKLLLPRYEREGRAKALCSAVEYGHRETAAYLLDAGCPVNGTDPDSVPLVLAVRRDHPRTVQLLVQRGADLNREDSSKERALTIAARSRSFEIAKILVDGGAELDGESNGGTPLCNAIYWERLEIVRLLLDRGARLRPAGAWSHYPNVLEFAMVLSSEEVVGLLLEHYAHGKQEDGLTPSKALLAAARRDRVELVDLILQNWVPAAEPAAGSSAAAEAIHYAAWSGNITVLDRLIRHPAGKSAVNSEVPDQPSTGTPLYAAISAGMESTVQVLLDAGADPSVVSGVHGTTLNAACVTGNVEMVTKVLGLLSPDQVGLVAGKYGTPFQSAVMGFSGCGAEDTIKVLELLWAQGASPSTVGGRFNTPLHLAAKLAVPVEVVAWLMNQSAYSLAVLDVAGRSPFHMAVVGGDSKVLQAIADKMESVGLPDLSIALQSRDNQGLTPLHYAAISNTADMTERLLQLLEEQGLLASFIDDNDVDGWTPLHWACRQGNDTIVERLIARNANTLAKTWGGWTPRHIAILHGNGDANYMKDLPDTGEAAEGLPDGAGVSVGGYCDVCFATLCWRYWECASPDCDDFDLCYKCYKHADLVHPSSHEFQLGPLSQD</sequence>
<dbReference type="GO" id="GO:0008270">
    <property type="term" value="F:zinc ion binding"/>
    <property type="evidence" value="ECO:0007669"/>
    <property type="project" value="UniProtKB-KW"/>
</dbReference>
<dbReference type="Gene3D" id="1.25.40.20">
    <property type="entry name" value="Ankyrin repeat-containing domain"/>
    <property type="match status" value="4"/>
</dbReference>
<evidence type="ECO:0000259" key="7">
    <source>
        <dbReference type="PROSITE" id="PS50175"/>
    </source>
</evidence>
<evidence type="ECO:0000256" key="1">
    <source>
        <dbReference type="ARBA" id="ARBA00022723"/>
    </source>
</evidence>